<dbReference type="InterPro" id="IPR029062">
    <property type="entry name" value="Class_I_gatase-like"/>
</dbReference>
<gene>
    <name evidence="3" type="ORF">BBK91_004810</name>
    <name evidence="2" type="ORF">BBL17_027395</name>
</gene>
<evidence type="ECO:0000313" key="3">
    <source>
        <dbReference type="EMBL" id="MUP09184.1"/>
    </source>
</evidence>
<dbReference type="SUPFAM" id="SSF52317">
    <property type="entry name" value="Class I glutamine amidotransferase-like"/>
    <property type="match status" value="1"/>
</dbReference>
<dbReference type="Gene3D" id="3.40.50.880">
    <property type="match status" value="1"/>
</dbReference>
<dbReference type="EMBL" id="MBFE02000038">
    <property type="protein sequence ID" value="MUO45491.1"/>
    <property type="molecule type" value="Genomic_DNA"/>
</dbReference>
<proteinExistence type="predicted"/>
<sequence>MSRFVAITMRDAVLPERNEHRDCLETGWWTFLEACEFVPVCLPNHLGQAELILDSGILSGVILSGGGNVARSLEHVRARDRVEDIVLARAKEKGLPVLGVCRGLQKLCHAFGGTLVERAGHTVTRHRIAGNWGERCVNSYHDYGIDEVPSQCHVLAEAEDGSPEWLAHDSLPVSGIMWHPERNVVPDQADIALFRARFSTIGCY</sequence>
<evidence type="ECO:0000259" key="1">
    <source>
        <dbReference type="Pfam" id="PF00117"/>
    </source>
</evidence>
<dbReference type="Proteomes" id="UP000179454">
    <property type="component" value="Unassembled WGS sequence"/>
</dbReference>
<dbReference type="PANTHER" id="PTHR43235:SF1">
    <property type="entry name" value="GLUTAMINE AMIDOTRANSFERASE PB2B2.05-RELATED"/>
    <property type="match status" value="1"/>
</dbReference>
<reference evidence="4 5" key="1">
    <citation type="submission" date="2019-11" db="EMBL/GenBank/DDBJ databases">
        <title>Whole-genome sequencing of Allorhizobium vitis.</title>
        <authorList>
            <person name="Gan H.M."/>
            <person name="Savka M.A."/>
        </authorList>
    </citation>
    <scope>NUCLEOTIDE SEQUENCE [LARGE SCALE GENOMIC DNA]</scope>
    <source>
        <strain evidence="3 5">RF2/1</strain>
        <strain evidence="2 4">T1/7</strain>
    </source>
</reference>
<dbReference type="EMBL" id="MBFA02000002">
    <property type="protein sequence ID" value="MUP09184.1"/>
    <property type="molecule type" value="Genomic_DNA"/>
</dbReference>
<dbReference type="InterPro" id="IPR044668">
    <property type="entry name" value="PuuD-like"/>
</dbReference>
<evidence type="ECO:0000313" key="2">
    <source>
        <dbReference type="EMBL" id="MUO45491.1"/>
    </source>
</evidence>
<dbReference type="Pfam" id="PF00117">
    <property type="entry name" value="GATase"/>
    <property type="match status" value="1"/>
</dbReference>
<dbReference type="AlphaFoldDB" id="A0ABD6H2X6"/>
<protein>
    <recommendedName>
        <fullName evidence="1">Glutamine amidotransferase domain-containing protein</fullName>
    </recommendedName>
</protein>
<dbReference type="InterPro" id="IPR017926">
    <property type="entry name" value="GATASE"/>
</dbReference>
<dbReference type="PROSITE" id="PS51273">
    <property type="entry name" value="GATASE_TYPE_1"/>
    <property type="match status" value="1"/>
</dbReference>
<feature type="domain" description="Glutamine amidotransferase" evidence="1">
    <location>
        <begin position="59"/>
        <end position="187"/>
    </location>
</feature>
<name>A0ABD6H2X6_AGRVI</name>
<accession>A0ABD6H2X6</accession>
<dbReference type="Proteomes" id="UP000179536">
    <property type="component" value="Unassembled WGS sequence"/>
</dbReference>
<keyword evidence="4" id="KW-1185">Reference proteome</keyword>
<evidence type="ECO:0000313" key="5">
    <source>
        <dbReference type="Proteomes" id="UP000179536"/>
    </source>
</evidence>
<comment type="caution">
    <text evidence="3">The sequence shown here is derived from an EMBL/GenBank/DDBJ whole genome shotgun (WGS) entry which is preliminary data.</text>
</comment>
<dbReference type="PANTHER" id="PTHR43235">
    <property type="entry name" value="GLUTAMINE AMIDOTRANSFERASE PB2B2.05-RELATED"/>
    <property type="match status" value="1"/>
</dbReference>
<evidence type="ECO:0000313" key="4">
    <source>
        <dbReference type="Proteomes" id="UP000179454"/>
    </source>
</evidence>
<dbReference type="RefSeq" id="WP_015918271.1">
    <property type="nucleotide sequence ID" value="NZ_JAALXY010000026.1"/>
</dbReference>
<organism evidence="3 5">
    <name type="scientific">Agrobacterium vitis</name>
    <name type="common">Rhizobium vitis</name>
    <dbReference type="NCBI Taxonomy" id="373"/>
    <lineage>
        <taxon>Bacteria</taxon>
        <taxon>Pseudomonadati</taxon>
        <taxon>Pseudomonadota</taxon>
        <taxon>Alphaproteobacteria</taxon>
        <taxon>Hyphomicrobiales</taxon>
        <taxon>Rhizobiaceae</taxon>
        <taxon>Rhizobium/Agrobacterium group</taxon>
        <taxon>Agrobacterium</taxon>
    </lineage>
</organism>